<dbReference type="EMBL" id="BRXY01000086">
    <property type="protein sequence ID" value="GMH63658.1"/>
    <property type="molecule type" value="Genomic_DNA"/>
</dbReference>
<gene>
    <name evidence="4" type="ORF">TrST_g287</name>
</gene>
<evidence type="ECO:0000313" key="5">
    <source>
        <dbReference type="Proteomes" id="UP001165085"/>
    </source>
</evidence>
<name>A0A9W7E5W4_9STRA</name>
<feature type="chain" id="PRO_5040883868" description="Sialate O-acetylesterase domain-containing protein" evidence="2">
    <location>
        <begin position="18"/>
        <end position="522"/>
    </location>
</feature>
<dbReference type="GO" id="GO:0001681">
    <property type="term" value="F:sialate O-acetylesterase activity"/>
    <property type="evidence" value="ECO:0007669"/>
    <property type="project" value="InterPro"/>
</dbReference>
<protein>
    <recommendedName>
        <fullName evidence="3">Sialate O-acetylesterase domain-containing protein</fullName>
    </recommendedName>
</protein>
<dbReference type="InterPro" id="IPR039329">
    <property type="entry name" value="SIAE"/>
</dbReference>
<dbReference type="InterPro" id="IPR036514">
    <property type="entry name" value="SGNH_hydro_sf"/>
</dbReference>
<keyword evidence="2" id="KW-0732">Signal</keyword>
<feature type="domain" description="Sialate O-acetylesterase" evidence="3">
    <location>
        <begin position="263"/>
        <end position="393"/>
    </location>
</feature>
<dbReference type="SUPFAM" id="SSF52266">
    <property type="entry name" value="SGNH hydrolase"/>
    <property type="match status" value="1"/>
</dbReference>
<keyword evidence="1" id="KW-0378">Hydrolase</keyword>
<evidence type="ECO:0000313" key="4">
    <source>
        <dbReference type="EMBL" id="GMH63658.1"/>
    </source>
</evidence>
<dbReference type="Gene3D" id="3.40.50.1110">
    <property type="entry name" value="SGNH hydrolase"/>
    <property type="match status" value="1"/>
</dbReference>
<reference evidence="5" key="1">
    <citation type="journal article" date="2023" name="Commun. Biol.">
        <title>Genome analysis of Parmales, the sister group of diatoms, reveals the evolutionary specialization of diatoms from phago-mixotrophs to photoautotrophs.</title>
        <authorList>
            <person name="Ban H."/>
            <person name="Sato S."/>
            <person name="Yoshikawa S."/>
            <person name="Yamada K."/>
            <person name="Nakamura Y."/>
            <person name="Ichinomiya M."/>
            <person name="Sato N."/>
            <person name="Blanc-Mathieu R."/>
            <person name="Endo H."/>
            <person name="Kuwata A."/>
            <person name="Ogata H."/>
        </authorList>
    </citation>
    <scope>NUCLEOTIDE SEQUENCE [LARGE SCALE GENOMIC DNA]</scope>
    <source>
        <strain evidence="5">NIES 3701</strain>
    </source>
</reference>
<dbReference type="PANTHER" id="PTHR22901:SF0">
    <property type="entry name" value="SIALATE O-ACETYLESTERASE"/>
    <property type="match status" value="1"/>
</dbReference>
<dbReference type="OrthoDB" id="193339at2759"/>
<proteinExistence type="predicted"/>
<evidence type="ECO:0000259" key="3">
    <source>
        <dbReference type="Pfam" id="PF03629"/>
    </source>
</evidence>
<comment type="caution">
    <text evidence="4">The sequence shown here is derived from an EMBL/GenBank/DDBJ whole genome shotgun (WGS) entry which is preliminary data.</text>
</comment>
<organism evidence="4 5">
    <name type="scientific">Triparma strigata</name>
    <dbReference type="NCBI Taxonomy" id="1606541"/>
    <lineage>
        <taxon>Eukaryota</taxon>
        <taxon>Sar</taxon>
        <taxon>Stramenopiles</taxon>
        <taxon>Ochrophyta</taxon>
        <taxon>Bolidophyceae</taxon>
        <taxon>Parmales</taxon>
        <taxon>Triparmaceae</taxon>
        <taxon>Triparma</taxon>
    </lineage>
</organism>
<evidence type="ECO:0000256" key="2">
    <source>
        <dbReference type="SAM" id="SignalP"/>
    </source>
</evidence>
<dbReference type="Pfam" id="PF03629">
    <property type="entry name" value="SASA"/>
    <property type="match status" value="1"/>
</dbReference>
<dbReference type="GO" id="GO:0005975">
    <property type="term" value="P:carbohydrate metabolic process"/>
    <property type="evidence" value="ECO:0007669"/>
    <property type="project" value="TreeGrafter"/>
</dbReference>
<dbReference type="Proteomes" id="UP001165085">
    <property type="component" value="Unassembled WGS sequence"/>
</dbReference>
<dbReference type="PANTHER" id="PTHR22901">
    <property type="entry name" value="SIALATE O-ACETYLESTERASE"/>
    <property type="match status" value="1"/>
</dbReference>
<accession>A0A9W7E5W4</accession>
<dbReference type="AlphaFoldDB" id="A0A9W7E5W4"/>
<evidence type="ECO:0000256" key="1">
    <source>
        <dbReference type="ARBA" id="ARBA00022801"/>
    </source>
</evidence>
<feature type="signal peptide" evidence="2">
    <location>
        <begin position="1"/>
        <end position="17"/>
    </location>
</feature>
<sequence length="522" mass="56448">MMRLITTLLFLPASAVAFDAPGFVSTIFGSNQVFQHSDPLTIFGWASSPSVPVSVTLTSEDGTTVTTAAANSSSTAYNGAYYRWDLTLPASPPSLSPYSLSVESAETSETASLTNILFGDVYLCSGQSNMQFSVEGMLGKDEEIKAADDYGYIRMFGVGQPAGQLSGPQQTLPTVALPWTVVSSKTIATDNGDFDQFSAVCYMSGRHIFTDILKSATPVGLISSNWGGTPVEAWMPEDQLKGQCDGGKNTEERKLQFDDISFGETADDWNPNANHVLYDNMITPFESLVVKGAFWYQGETNVGYWNYDCFQSLMVESWRKLNGWSNMAFAFVQLAAYDCGGSQALPDFRGVQLKAVDITPNSAMITAADLGDVGSPDLDIHPRNKTEVGRRLSLAIDKLLYNKDRDNAHMGPVVDVDAVKLLEDGVSVQFRGDTIGDGLHLEEPQVCPKEELCGHAVLSFDDGGEDVVIDDIVVSANNTIELRKEGVDGTKVSGISYGWGDFPLLTVFSSYGVPAAPFKVEL</sequence>
<dbReference type="InterPro" id="IPR005181">
    <property type="entry name" value="SASA"/>
</dbReference>
<keyword evidence="5" id="KW-1185">Reference proteome</keyword>